<dbReference type="GO" id="GO:0005543">
    <property type="term" value="F:phospholipid binding"/>
    <property type="evidence" value="ECO:0007669"/>
    <property type="project" value="TreeGrafter"/>
</dbReference>
<protein>
    <recommendedName>
        <fullName evidence="4 11">Lipid-A-disaccharide synthase</fullName>
        <ecNumber evidence="3 11">2.4.1.182</ecNumber>
    </recommendedName>
</protein>
<keyword evidence="7 11" id="KW-0328">Glycosyltransferase</keyword>
<comment type="catalytic activity">
    <reaction evidence="10 11">
        <text>a lipid X + a UDP-2-N,3-O-bis[(3R)-3-hydroxyacyl]-alpha-D-glucosamine = a lipid A disaccharide + UDP + H(+)</text>
        <dbReference type="Rhea" id="RHEA:67828"/>
        <dbReference type="ChEBI" id="CHEBI:15378"/>
        <dbReference type="ChEBI" id="CHEBI:58223"/>
        <dbReference type="ChEBI" id="CHEBI:137748"/>
        <dbReference type="ChEBI" id="CHEBI:176338"/>
        <dbReference type="ChEBI" id="CHEBI:176343"/>
        <dbReference type="EC" id="2.4.1.182"/>
    </reaction>
</comment>
<comment type="function">
    <text evidence="1 11">Condensation of UDP-2,3-diacylglucosamine and 2,3-diacylglucosamine-1-phosphate to form lipid A disaccharide, a precursor of lipid A, a phosphorylated glycolipid that anchors the lipopolysaccharide to the outer membrane of the cell.</text>
</comment>
<dbReference type="EC" id="2.4.1.182" evidence="3 11"/>
<keyword evidence="8 11" id="KW-0808">Transferase</keyword>
<comment type="similarity">
    <text evidence="2 11">Belongs to the LpxB family.</text>
</comment>
<dbReference type="Gene3D" id="3.40.50.2000">
    <property type="entry name" value="Glycogen Phosphorylase B"/>
    <property type="match status" value="1"/>
</dbReference>
<keyword evidence="6 11" id="KW-0441">Lipid A biosynthesis</keyword>
<evidence type="ECO:0000256" key="10">
    <source>
        <dbReference type="ARBA" id="ARBA00048975"/>
    </source>
</evidence>
<evidence type="ECO:0000313" key="12">
    <source>
        <dbReference type="EMBL" id="SDG38901.1"/>
    </source>
</evidence>
<dbReference type="InterPro" id="IPR003835">
    <property type="entry name" value="Glyco_trans_19"/>
</dbReference>
<name>A0A8G2BLE1_9PROT</name>
<evidence type="ECO:0000313" key="13">
    <source>
        <dbReference type="Proteomes" id="UP000198615"/>
    </source>
</evidence>
<comment type="caution">
    <text evidence="12">The sequence shown here is derived from an EMBL/GenBank/DDBJ whole genome shotgun (WGS) entry which is preliminary data.</text>
</comment>
<dbReference type="HAMAP" id="MF_00392">
    <property type="entry name" value="LpxB"/>
    <property type="match status" value="1"/>
</dbReference>
<evidence type="ECO:0000256" key="1">
    <source>
        <dbReference type="ARBA" id="ARBA00002056"/>
    </source>
</evidence>
<dbReference type="AlphaFoldDB" id="A0A8G2BLE1"/>
<dbReference type="GO" id="GO:0009245">
    <property type="term" value="P:lipid A biosynthetic process"/>
    <property type="evidence" value="ECO:0007669"/>
    <property type="project" value="UniProtKB-UniRule"/>
</dbReference>
<dbReference type="PANTHER" id="PTHR30372:SF4">
    <property type="entry name" value="LIPID-A-DISACCHARIDE SYNTHASE, MITOCHONDRIAL-RELATED"/>
    <property type="match status" value="1"/>
</dbReference>
<evidence type="ECO:0000256" key="2">
    <source>
        <dbReference type="ARBA" id="ARBA00007868"/>
    </source>
</evidence>
<reference evidence="12 13" key="1">
    <citation type="submission" date="2016-10" db="EMBL/GenBank/DDBJ databases">
        <authorList>
            <person name="Varghese N."/>
            <person name="Submissions S."/>
        </authorList>
    </citation>
    <scope>NUCLEOTIDE SEQUENCE [LARGE SCALE GENOMIC DNA]</scope>
    <source>
        <strain evidence="12 13">DSM 18839</strain>
    </source>
</reference>
<organism evidence="12 13">
    <name type="scientific">Thalassobaculum litoreum DSM 18839</name>
    <dbReference type="NCBI Taxonomy" id="1123362"/>
    <lineage>
        <taxon>Bacteria</taxon>
        <taxon>Pseudomonadati</taxon>
        <taxon>Pseudomonadota</taxon>
        <taxon>Alphaproteobacteria</taxon>
        <taxon>Rhodospirillales</taxon>
        <taxon>Thalassobaculaceae</taxon>
        <taxon>Thalassobaculum</taxon>
    </lineage>
</organism>
<evidence type="ECO:0000256" key="7">
    <source>
        <dbReference type="ARBA" id="ARBA00022676"/>
    </source>
</evidence>
<dbReference type="NCBIfam" id="TIGR00215">
    <property type="entry name" value="lpxB"/>
    <property type="match status" value="1"/>
</dbReference>
<evidence type="ECO:0000256" key="5">
    <source>
        <dbReference type="ARBA" id="ARBA00022516"/>
    </source>
</evidence>
<evidence type="ECO:0000256" key="3">
    <source>
        <dbReference type="ARBA" id="ARBA00012687"/>
    </source>
</evidence>
<sequence length="415" mass="44134">MTAESGAESGPESGAVSEAESGVPLIYIIAGEASGDALGAGLIRALRAETGGRIEVAGIGGDRMAAEGLQTLFPISEMAVMGIVEILPKAPKLLRRIGQTVADIQARRPAVVVTIDSKAFTMRVNKRLHALRTKTGEGPKLIHWVPPTVWAWRPGRAEVIARYLDHLLTLYPFEPPYFEAHGLPTTFVGHPAAVAPDGNGKRFKGRYGLPAGAPVLGLFPGSRPGEVKRLLPIFGDVVDRLAARYQGLRVVLPTVSGVAEAVREGTANWRAPVSIVTEHRHKADAFAACTVALAASGTVTLELSLAGVPTVVAYRVNALSAAIARRLVDPEAVVLTNKLMGKRVIPQFLQEDCTADRLTVAIERLFDDPRARAEQGAASEAIRRMLTVDGEDPSVRAAKAVLKVTREEADALVAD</sequence>
<dbReference type="Pfam" id="PF02684">
    <property type="entry name" value="LpxB"/>
    <property type="match status" value="1"/>
</dbReference>
<dbReference type="SUPFAM" id="SSF53756">
    <property type="entry name" value="UDP-Glycosyltransferase/glycogen phosphorylase"/>
    <property type="match status" value="1"/>
</dbReference>
<proteinExistence type="inferred from homology"/>
<comment type="pathway">
    <text evidence="11">Bacterial outer membrane biogenesis; LPS lipid A biosynthesis.</text>
</comment>
<evidence type="ECO:0000256" key="9">
    <source>
        <dbReference type="ARBA" id="ARBA00023098"/>
    </source>
</evidence>
<keyword evidence="5 11" id="KW-0444">Lipid biosynthesis</keyword>
<dbReference type="EMBL" id="FNBW01000016">
    <property type="protein sequence ID" value="SDG38901.1"/>
    <property type="molecule type" value="Genomic_DNA"/>
</dbReference>
<keyword evidence="9 11" id="KW-0443">Lipid metabolism</keyword>
<evidence type="ECO:0000256" key="11">
    <source>
        <dbReference type="HAMAP-Rule" id="MF_00392"/>
    </source>
</evidence>
<gene>
    <name evidence="11" type="primary">lpxB</name>
    <name evidence="12" type="ORF">SAMN05660686_04218</name>
</gene>
<dbReference type="UniPathway" id="UPA00973"/>
<evidence type="ECO:0000256" key="4">
    <source>
        <dbReference type="ARBA" id="ARBA00020902"/>
    </source>
</evidence>
<dbReference type="Proteomes" id="UP000198615">
    <property type="component" value="Unassembled WGS sequence"/>
</dbReference>
<keyword evidence="13" id="KW-1185">Reference proteome</keyword>
<dbReference type="GO" id="GO:0008915">
    <property type="term" value="F:lipid-A-disaccharide synthase activity"/>
    <property type="evidence" value="ECO:0007669"/>
    <property type="project" value="UniProtKB-UniRule"/>
</dbReference>
<dbReference type="GO" id="GO:0016020">
    <property type="term" value="C:membrane"/>
    <property type="evidence" value="ECO:0007669"/>
    <property type="project" value="GOC"/>
</dbReference>
<evidence type="ECO:0000256" key="6">
    <source>
        <dbReference type="ARBA" id="ARBA00022556"/>
    </source>
</evidence>
<evidence type="ECO:0000256" key="8">
    <source>
        <dbReference type="ARBA" id="ARBA00022679"/>
    </source>
</evidence>
<dbReference type="PANTHER" id="PTHR30372">
    <property type="entry name" value="LIPID-A-DISACCHARIDE SYNTHASE"/>
    <property type="match status" value="1"/>
</dbReference>
<accession>A0A8G2BLE1</accession>